<protein>
    <submittedName>
        <fullName evidence="1">Uncharacterized protein</fullName>
    </submittedName>
</protein>
<organism evidence="1 2">
    <name type="scientific">Panicum virgatum</name>
    <name type="common">Blackwell switchgrass</name>
    <dbReference type="NCBI Taxonomy" id="38727"/>
    <lineage>
        <taxon>Eukaryota</taxon>
        <taxon>Viridiplantae</taxon>
        <taxon>Streptophyta</taxon>
        <taxon>Embryophyta</taxon>
        <taxon>Tracheophyta</taxon>
        <taxon>Spermatophyta</taxon>
        <taxon>Magnoliopsida</taxon>
        <taxon>Liliopsida</taxon>
        <taxon>Poales</taxon>
        <taxon>Poaceae</taxon>
        <taxon>PACMAD clade</taxon>
        <taxon>Panicoideae</taxon>
        <taxon>Panicodae</taxon>
        <taxon>Paniceae</taxon>
        <taxon>Panicinae</taxon>
        <taxon>Panicum</taxon>
        <taxon>Panicum sect. Hiantes</taxon>
    </lineage>
</organism>
<keyword evidence="2" id="KW-1185">Reference proteome</keyword>
<dbReference type="AlphaFoldDB" id="A0A8T0VTC3"/>
<gene>
    <name evidence="1" type="ORF">PVAP13_2NG454203</name>
</gene>
<dbReference type="EMBL" id="CM029040">
    <property type="protein sequence ID" value="KAG2636504.1"/>
    <property type="molecule type" value="Genomic_DNA"/>
</dbReference>
<comment type="caution">
    <text evidence="1">The sequence shown here is derived from an EMBL/GenBank/DDBJ whole genome shotgun (WGS) entry which is preliminary data.</text>
</comment>
<accession>A0A8T0VTC3</accession>
<proteinExistence type="predicted"/>
<dbReference type="PROSITE" id="PS51257">
    <property type="entry name" value="PROKAR_LIPOPROTEIN"/>
    <property type="match status" value="1"/>
</dbReference>
<evidence type="ECO:0000313" key="2">
    <source>
        <dbReference type="Proteomes" id="UP000823388"/>
    </source>
</evidence>
<sequence length="125" mass="14463">MTDELRPASGPSITTLLACKNIVQKYSHSIHNVNGNSPDRSPKINKVRCMQPKMRGDPTNKPQVTPKSFNMTYHPRCEGRIISFSTKLYRPKNDFHFVEFISCYWCLPLNNPFKMCLYVKPSRLI</sequence>
<evidence type="ECO:0000313" key="1">
    <source>
        <dbReference type="EMBL" id="KAG2636504.1"/>
    </source>
</evidence>
<name>A0A8T0VTC3_PANVG</name>
<dbReference type="Proteomes" id="UP000823388">
    <property type="component" value="Chromosome 2N"/>
</dbReference>
<reference evidence="1" key="1">
    <citation type="submission" date="2020-05" db="EMBL/GenBank/DDBJ databases">
        <title>WGS assembly of Panicum virgatum.</title>
        <authorList>
            <person name="Lovell J.T."/>
            <person name="Jenkins J."/>
            <person name="Shu S."/>
            <person name="Juenger T.E."/>
            <person name="Schmutz J."/>
        </authorList>
    </citation>
    <scope>NUCLEOTIDE SEQUENCE</scope>
    <source>
        <strain evidence="1">AP13</strain>
    </source>
</reference>